<dbReference type="AlphaFoldDB" id="A0A0V0XDG9"/>
<accession>A0A0V0XDG9</accession>
<dbReference type="EMBL" id="JYDH01007493">
    <property type="protein sequence ID" value="KRX86047.1"/>
    <property type="molecule type" value="Genomic_DNA"/>
</dbReference>
<protein>
    <submittedName>
        <fullName evidence="1">Uncharacterized protein</fullName>
    </submittedName>
</protein>
<evidence type="ECO:0000313" key="1">
    <source>
        <dbReference type="EMBL" id="KRX86047.1"/>
    </source>
</evidence>
<reference evidence="1 2" key="1">
    <citation type="submission" date="2015-01" db="EMBL/GenBank/DDBJ databases">
        <title>Evolution of Trichinella species and genotypes.</title>
        <authorList>
            <person name="Korhonen P.K."/>
            <person name="Edoardo P."/>
            <person name="Giuseppe L.R."/>
            <person name="Gasser R.B."/>
        </authorList>
    </citation>
    <scope>NUCLEOTIDE SEQUENCE [LARGE SCALE GENOMIC DNA]</scope>
    <source>
        <strain evidence="1">ISS3</strain>
    </source>
</reference>
<sequence>LNCLDYRKRSVVLRKDSTYMKLDSEKHGITKPLQL</sequence>
<dbReference type="InParanoid" id="A0A0V0XDG9"/>
<organism evidence="1 2">
    <name type="scientific">Trichinella spiralis</name>
    <name type="common">Trichina worm</name>
    <dbReference type="NCBI Taxonomy" id="6334"/>
    <lineage>
        <taxon>Eukaryota</taxon>
        <taxon>Metazoa</taxon>
        <taxon>Ecdysozoa</taxon>
        <taxon>Nematoda</taxon>
        <taxon>Enoplea</taxon>
        <taxon>Dorylaimia</taxon>
        <taxon>Trichinellida</taxon>
        <taxon>Trichinellidae</taxon>
        <taxon>Trichinella</taxon>
    </lineage>
</organism>
<keyword evidence="2" id="KW-1185">Reference proteome</keyword>
<feature type="non-terminal residue" evidence="1">
    <location>
        <position position="1"/>
    </location>
</feature>
<name>A0A0V0XDG9_TRISP</name>
<evidence type="ECO:0000313" key="2">
    <source>
        <dbReference type="Proteomes" id="UP000054776"/>
    </source>
</evidence>
<proteinExistence type="predicted"/>
<comment type="caution">
    <text evidence="1">The sequence shown here is derived from an EMBL/GenBank/DDBJ whole genome shotgun (WGS) entry which is preliminary data.</text>
</comment>
<feature type="non-terminal residue" evidence="1">
    <location>
        <position position="35"/>
    </location>
</feature>
<dbReference type="Proteomes" id="UP000054776">
    <property type="component" value="Unassembled WGS sequence"/>
</dbReference>
<gene>
    <name evidence="1" type="ORF">T01_284</name>
</gene>